<dbReference type="EMBL" id="JAEQMY010000143">
    <property type="protein sequence ID" value="MBL0408063.1"/>
    <property type="molecule type" value="Genomic_DNA"/>
</dbReference>
<dbReference type="SUPFAM" id="SSF52833">
    <property type="entry name" value="Thioredoxin-like"/>
    <property type="match status" value="1"/>
</dbReference>
<dbReference type="GO" id="GO:0046872">
    <property type="term" value="F:metal ion binding"/>
    <property type="evidence" value="ECO:0007669"/>
    <property type="project" value="UniProtKB-KW"/>
</dbReference>
<dbReference type="PIRSF" id="PIRSF000216">
    <property type="entry name" value="NADH_DH_24kDa"/>
    <property type="match status" value="1"/>
</dbReference>
<dbReference type="GO" id="GO:0016491">
    <property type="term" value="F:oxidoreductase activity"/>
    <property type="evidence" value="ECO:0007669"/>
    <property type="project" value="InterPro"/>
</dbReference>
<evidence type="ECO:0000256" key="1">
    <source>
        <dbReference type="ARBA" id="ARBA00010643"/>
    </source>
</evidence>
<feature type="binding site" evidence="7">
    <location>
        <position position="123"/>
    </location>
    <ligand>
        <name>[2Fe-2S] cluster</name>
        <dbReference type="ChEBI" id="CHEBI:190135"/>
    </ligand>
</feature>
<keyword evidence="9" id="KW-1185">Reference proteome</keyword>
<evidence type="ECO:0000256" key="4">
    <source>
        <dbReference type="ARBA" id="ARBA00023004"/>
    </source>
</evidence>
<keyword evidence="2 7" id="KW-0001">2Fe-2S</keyword>
<dbReference type="RefSeq" id="WP_202065724.1">
    <property type="nucleotide sequence ID" value="NZ_JAEQMY010000143.1"/>
</dbReference>
<reference evidence="8" key="1">
    <citation type="submission" date="2021-01" db="EMBL/GenBank/DDBJ databases">
        <title>Microvirga sp.</title>
        <authorList>
            <person name="Kim M.K."/>
        </authorList>
    </citation>
    <scope>NUCLEOTIDE SEQUENCE</scope>
    <source>
        <strain evidence="8">5420S-16</strain>
    </source>
</reference>
<dbReference type="InterPro" id="IPR041921">
    <property type="entry name" value="NuoE_N"/>
</dbReference>
<keyword evidence="4 7" id="KW-0408">Iron</keyword>
<name>A0A936ZB05_9HYPH</name>
<feature type="binding site" evidence="7">
    <location>
        <position position="82"/>
    </location>
    <ligand>
        <name>[2Fe-2S] cluster</name>
        <dbReference type="ChEBI" id="CHEBI:190135"/>
    </ligand>
</feature>
<dbReference type="InterPro" id="IPR002023">
    <property type="entry name" value="NuoE-like"/>
</dbReference>
<comment type="cofactor">
    <cofactor evidence="6">
        <name>[2Fe-2S] cluster</name>
        <dbReference type="ChEBI" id="CHEBI:190135"/>
    </cofactor>
</comment>
<dbReference type="AlphaFoldDB" id="A0A936ZB05"/>
<dbReference type="Proteomes" id="UP000605848">
    <property type="component" value="Unassembled WGS sequence"/>
</dbReference>
<accession>A0A936ZB05</accession>
<evidence type="ECO:0000256" key="7">
    <source>
        <dbReference type="PIRSR" id="PIRSR000216-1"/>
    </source>
</evidence>
<dbReference type="PROSITE" id="PS01099">
    <property type="entry name" value="COMPLEX1_24K"/>
    <property type="match status" value="1"/>
</dbReference>
<organism evidence="8 9">
    <name type="scientific">Microvirga aerilata</name>
    <dbReference type="NCBI Taxonomy" id="670292"/>
    <lineage>
        <taxon>Bacteria</taxon>
        <taxon>Pseudomonadati</taxon>
        <taxon>Pseudomonadota</taxon>
        <taxon>Alphaproteobacteria</taxon>
        <taxon>Hyphomicrobiales</taxon>
        <taxon>Methylobacteriaceae</taxon>
        <taxon>Microvirga</taxon>
    </lineage>
</organism>
<feature type="binding site" evidence="7">
    <location>
        <position position="127"/>
    </location>
    <ligand>
        <name>[2Fe-2S] cluster</name>
        <dbReference type="ChEBI" id="CHEBI:190135"/>
    </ligand>
</feature>
<comment type="cofactor">
    <cofactor evidence="7">
        <name>[2Fe-2S] cluster</name>
        <dbReference type="ChEBI" id="CHEBI:190135"/>
    </cofactor>
    <text evidence="7">Binds 1 [2Fe-2S] cluster.</text>
</comment>
<dbReference type="CDD" id="cd03081">
    <property type="entry name" value="TRX_Fd_NuoE_FDH_gamma"/>
    <property type="match status" value="1"/>
</dbReference>
<sequence>MPKLSKWDNVRAQEIIAAHASLDGPALPVLHALQMEFGYIPNDAVPLVASILNLSRAEVHGTVTFYHDFRRTPAGKHVLKLCRAEACQAMNGSEIARGLLERLGIGWGETTSDGTLTVEGVYCLGLCACAPSALFDGQPRGRLDQEMLDAVVREARGA</sequence>
<comment type="caution">
    <text evidence="8">The sequence shown here is derived from an EMBL/GenBank/DDBJ whole genome shotgun (WGS) entry which is preliminary data.</text>
</comment>
<evidence type="ECO:0000313" key="9">
    <source>
        <dbReference type="Proteomes" id="UP000605848"/>
    </source>
</evidence>
<keyword evidence="3 7" id="KW-0479">Metal-binding</keyword>
<evidence type="ECO:0000256" key="5">
    <source>
        <dbReference type="ARBA" id="ARBA00023014"/>
    </source>
</evidence>
<dbReference type="Pfam" id="PF01257">
    <property type="entry name" value="2Fe-2S_thioredx"/>
    <property type="match status" value="1"/>
</dbReference>
<keyword evidence="5 7" id="KW-0411">Iron-sulfur</keyword>
<dbReference type="Gene3D" id="1.10.10.1590">
    <property type="entry name" value="NADH-quinone oxidoreductase subunit E"/>
    <property type="match status" value="1"/>
</dbReference>
<evidence type="ECO:0000256" key="2">
    <source>
        <dbReference type="ARBA" id="ARBA00022714"/>
    </source>
</evidence>
<dbReference type="InterPro" id="IPR028431">
    <property type="entry name" value="NADP_DH_HndA-like"/>
</dbReference>
<dbReference type="PANTHER" id="PTHR43342">
    <property type="entry name" value="NADH-QUINONE OXIDOREDUCTASE, E SUBUNIT"/>
    <property type="match status" value="1"/>
</dbReference>
<gene>
    <name evidence="8" type="ORF">JKG68_29650</name>
</gene>
<comment type="similarity">
    <text evidence="1">Belongs to the complex I 24 kDa subunit family.</text>
</comment>
<feature type="binding site" evidence="7">
    <location>
        <position position="87"/>
    </location>
    <ligand>
        <name>[2Fe-2S] cluster</name>
        <dbReference type="ChEBI" id="CHEBI:190135"/>
    </ligand>
</feature>
<dbReference type="Gene3D" id="3.40.30.10">
    <property type="entry name" value="Glutaredoxin"/>
    <property type="match status" value="1"/>
</dbReference>
<evidence type="ECO:0000256" key="3">
    <source>
        <dbReference type="ARBA" id="ARBA00022723"/>
    </source>
</evidence>
<dbReference type="PANTHER" id="PTHR43342:SF1">
    <property type="entry name" value="BIFURCATING [FEFE] HYDROGENASE GAMMA SUBUNIT"/>
    <property type="match status" value="1"/>
</dbReference>
<evidence type="ECO:0000313" key="8">
    <source>
        <dbReference type="EMBL" id="MBL0408063.1"/>
    </source>
</evidence>
<dbReference type="InterPro" id="IPR036249">
    <property type="entry name" value="Thioredoxin-like_sf"/>
</dbReference>
<protein>
    <submittedName>
        <fullName evidence="8">Formate dehydrogenase subunit gamma</fullName>
    </submittedName>
</protein>
<evidence type="ECO:0000256" key="6">
    <source>
        <dbReference type="ARBA" id="ARBA00034078"/>
    </source>
</evidence>
<proteinExistence type="inferred from homology"/>
<dbReference type="GO" id="GO:0051537">
    <property type="term" value="F:2 iron, 2 sulfur cluster binding"/>
    <property type="evidence" value="ECO:0007669"/>
    <property type="project" value="UniProtKB-KW"/>
</dbReference>